<dbReference type="EMBL" id="CP003557">
    <property type="protein sequence ID" value="AFN74785.1"/>
    <property type="molecule type" value="Genomic_DNA"/>
</dbReference>
<dbReference type="Pfam" id="PF09520">
    <property type="entry name" value="RE_TdeIII"/>
    <property type="match status" value="1"/>
</dbReference>
<organism evidence="7 8">
    <name type="scientific">Melioribacter roseus (strain DSM 23840 / JCM 17771 / VKM B-2668 / P3M-2)</name>
    <dbReference type="NCBI Taxonomy" id="1191523"/>
    <lineage>
        <taxon>Bacteria</taxon>
        <taxon>Pseudomonadati</taxon>
        <taxon>Ignavibacteriota</taxon>
        <taxon>Ignavibacteria</taxon>
        <taxon>Ignavibacteriales</taxon>
        <taxon>Melioribacteraceae</taxon>
        <taxon>Melioribacter</taxon>
    </lineage>
</organism>
<dbReference type="GO" id="GO:0009307">
    <property type="term" value="P:DNA restriction-modification system"/>
    <property type="evidence" value="ECO:0007669"/>
    <property type="project" value="InterPro"/>
</dbReference>
<reference evidence="7 8" key="1">
    <citation type="journal article" date="2013" name="PLoS ONE">
        <title>Genomic analysis of Melioribacter roseus, facultatively anaerobic organotrophic bacterium representing a novel deep lineage within Bacteriodetes/Chlorobi group.</title>
        <authorList>
            <person name="Kadnikov V.V."/>
            <person name="Mardanov A.V."/>
            <person name="Podosokorskaya O.A."/>
            <person name="Gavrilov S.N."/>
            <person name="Kublanov I.V."/>
            <person name="Beletsky A.V."/>
            <person name="Bonch-Osmolovskaya E.A."/>
            <person name="Ravin N.V."/>
        </authorList>
    </citation>
    <scope>NUCLEOTIDE SEQUENCE [LARGE SCALE GENOMIC DNA]</scope>
    <source>
        <strain evidence="8">JCM 17771 / P3M-2</strain>
    </source>
</reference>
<keyword evidence="8" id="KW-1185">Reference proteome</keyword>
<proteinExistence type="predicted"/>
<gene>
    <name evidence="7" type="ordered locus">MROS_1548</name>
</gene>
<comment type="catalytic activity">
    <reaction evidence="5">
        <text>Endonucleolytic cleavage of DNA to give specific double-stranded fragments with terminal 5'-phosphates.</text>
        <dbReference type="EC" id="3.1.21.4"/>
    </reaction>
</comment>
<dbReference type="KEGG" id="mro:MROS_1548"/>
<evidence type="ECO:0000256" key="1">
    <source>
        <dbReference type="ARBA" id="ARBA00022722"/>
    </source>
</evidence>
<dbReference type="InterPro" id="IPR019045">
    <property type="entry name" value="Restrct_endonuc_II_HinfI"/>
</dbReference>
<keyword evidence="2" id="KW-0680">Restriction system</keyword>
<dbReference type="OrthoDB" id="9811075at2"/>
<dbReference type="REBASE" id="51250">
    <property type="entry name" value="Mro3ORF1549P"/>
</dbReference>
<evidence type="ECO:0000256" key="5">
    <source>
        <dbReference type="ARBA" id="ARBA00093760"/>
    </source>
</evidence>
<dbReference type="EC" id="3.1.21.4" evidence="6"/>
<dbReference type="GO" id="GO:0009036">
    <property type="term" value="F:type II site-specific deoxyribonuclease activity"/>
    <property type="evidence" value="ECO:0007669"/>
    <property type="project" value="InterPro"/>
</dbReference>
<dbReference type="RefSeq" id="WP_014856219.1">
    <property type="nucleotide sequence ID" value="NC_018178.1"/>
</dbReference>
<evidence type="ECO:0000313" key="8">
    <source>
        <dbReference type="Proteomes" id="UP000009011"/>
    </source>
</evidence>
<dbReference type="eggNOG" id="ENOG502Z9T1">
    <property type="taxonomic scope" value="Bacteria"/>
</dbReference>
<sequence>MSLSTQQKLKVVETLKNSLRNKFAEYKPEPSAMPFHTRLLGKDRLALYQFIHSLITNFGLTIFEPVALSIAESKFKVAKSQYKVGDRISEDSLYVIQKIMDNLTSATTRPDKIKELELIRQSINPSKTRKTKPTVTDLFLQDRKGNTFLIDIKTAKPNKGNFKEFKRTLLEWAAVALLNNPNDKINTLLAIPYNPYEPNPYARWTMAGMIDIKNELMVGKEFWDFLGGKGTYDDLLICFETAGIDMRDEIDNYFSKFNR</sequence>
<keyword evidence="1" id="KW-0540">Nuclease</keyword>
<dbReference type="AlphaFoldDB" id="I6Z6J5"/>
<evidence type="ECO:0000256" key="6">
    <source>
        <dbReference type="ARBA" id="ARBA00093790"/>
    </source>
</evidence>
<dbReference type="PATRIC" id="fig|1191523.3.peg.1641"/>
<dbReference type="GO" id="GO:0003677">
    <property type="term" value="F:DNA binding"/>
    <property type="evidence" value="ECO:0007669"/>
    <property type="project" value="InterPro"/>
</dbReference>
<dbReference type="STRING" id="1191523.MROS_1548"/>
<dbReference type="Proteomes" id="UP000009011">
    <property type="component" value="Chromosome"/>
</dbReference>
<evidence type="ECO:0000256" key="3">
    <source>
        <dbReference type="ARBA" id="ARBA00022759"/>
    </source>
</evidence>
<accession>I6Z6J5</accession>
<keyword evidence="4" id="KW-0378">Hydrolase</keyword>
<dbReference type="HOGENOM" id="CLU_086963_0_0_10"/>
<protein>
    <recommendedName>
        <fullName evidence="6">type II site-specific deoxyribonuclease</fullName>
        <ecNumber evidence="6">3.1.21.4</ecNumber>
    </recommendedName>
</protein>
<name>I6Z6J5_MELRP</name>
<evidence type="ECO:0000256" key="2">
    <source>
        <dbReference type="ARBA" id="ARBA00022747"/>
    </source>
</evidence>
<evidence type="ECO:0000256" key="4">
    <source>
        <dbReference type="ARBA" id="ARBA00022801"/>
    </source>
</evidence>
<keyword evidence="3 7" id="KW-0255">Endonuclease</keyword>
<evidence type="ECO:0000313" key="7">
    <source>
        <dbReference type="EMBL" id="AFN74785.1"/>
    </source>
</evidence>